<name>A0A5C4LRP2_9PSEU</name>
<gene>
    <name evidence="1" type="ORF">FG385_29365</name>
</gene>
<reference evidence="1 2" key="1">
    <citation type="submission" date="2019-06" db="EMBL/GenBank/DDBJ databases">
        <title>Amycolatopsis alkalitolerans sp. nov., isolated from Gastrodia elata Blume.</title>
        <authorList>
            <person name="Narsing Rao M.P."/>
            <person name="Li W.J."/>
        </authorList>
    </citation>
    <scope>NUCLEOTIDE SEQUENCE [LARGE SCALE GENOMIC DNA]</scope>
    <source>
        <strain evidence="1 2">SYSUP0005</strain>
    </source>
</reference>
<dbReference type="Proteomes" id="UP000305546">
    <property type="component" value="Unassembled WGS sequence"/>
</dbReference>
<protein>
    <submittedName>
        <fullName evidence="1">Uncharacterized protein</fullName>
    </submittedName>
</protein>
<accession>A0A5C4LRP2</accession>
<keyword evidence="2" id="KW-1185">Reference proteome</keyword>
<proteinExistence type="predicted"/>
<sequence>MLGLGHGDEISVAMSRQHRGFHTFAYEWTWREPGTRRPRREHRTVVAIALPIAVQAAVSTIDRGGLHVETLGPPADFLAELLSRIPAQIWGRRES</sequence>
<dbReference type="EMBL" id="VDFW01000037">
    <property type="protein sequence ID" value="TNC21093.1"/>
    <property type="molecule type" value="Genomic_DNA"/>
</dbReference>
<dbReference type="AlphaFoldDB" id="A0A5C4LRP2"/>
<evidence type="ECO:0000313" key="2">
    <source>
        <dbReference type="Proteomes" id="UP000305546"/>
    </source>
</evidence>
<comment type="caution">
    <text evidence="1">The sequence shown here is derived from an EMBL/GenBank/DDBJ whole genome shotgun (WGS) entry which is preliminary data.</text>
</comment>
<evidence type="ECO:0000313" key="1">
    <source>
        <dbReference type="EMBL" id="TNC21093.1"/>
    </source>
</evidence>
<organism evidence="1 2">
    <name type="scientific">Amycolatopsis alkalitolerans</name>
    <dbReference type="NCBI Taxonomy" id="2547244"/>
    <lineage>
        <taxon>Bacteria</taxon>
        <taxon>Bacillati</taxon>
        <taxon>Actinomycetota</taxon>
        <taxon>Actinomycetes</taxon>
        <taxon>Pseudonocardiales</taxon>
        <taxon>Pseudonocardiaceae</taxon>
        <taxon>Amycolatopsis</taxon>
    </lineage>
</organism>
<dbReference type="OrthoDB" id="3429251at2"/>
<dbReference type="RefSeq" id="WP_139100048.1">
    <property type="nucleotide sequence ID" value="NZ_VDFW01000037.1"/>
</dbReference>